<comment type="caution">
    <text evidence="1">The sequence shown here is derived from an EMBL/GenBank/DDBJ whole genome shotgun (WGS) entry which is preliminary data.</text>
</comment>
<dbReference type="PANTHER" id="PTHR14614">
    <property type="entry name" value="HEPATOCELLULAR CARCINOMA-ASSOCIATED ANTIGEN"/>
    <property type="match status" value="1"/>
</dbReference>
<dbReference type="InterPro" id="IPR029063">
    <property type="entry name" value="SAM-dependent_MTases_sf"/>
</dbReference>
<dbReference type="OrthoDB" id="407325at2759"/>
<protein>
    <submittedName>
        <fullName evidence="1">Uncharacterized protein</fullName>
    </submittedName>
</protein>
<organism evidence="1 2">
    <name type="scientific">Fistulifera solaris</name>
    <name type="common">Oleaginous diatom</name>
    <dbReference type="NCBI Taxonomy" id="1519565"/>
    <lineage>
        <taxon>Eukaryota</taxon>
        <taxon>Sar</taxon>
        <taxon>Stramenopiles</taxon>
        <taxon>Ochrophyta</taxon>
        <taxon>Bacillariophyta</taxon>
        <taxon>Bacillariophyceae</taxon>
        <taxon>Bacillariophycidae</taxon>
        <taxon>Naviculales</taxon>
        <taxon>Naviculaceae</taxon>
        <taxon>Fistulifera</taxon>
    </lineage>
</organism>
<proteinExistence type="predicted"/>
<dbReference type="AlphaFoldDB" id="A0A1Z5KAW3"/>
<dbReference type="PANTHER" id="PTHR14614:SF109">
    <property type="entry name" value="RIBOSOMAL LYSINE N-METHYLTRANSFERASE 5"/>
    <property type="match status" value="1"/>
</dbReference>
<dbReference type="InterPro" id="IPR019410">
    <property type="entry name" value="Methyltransf_16"/>
</dbReference>
<dbReference type="EMBL" id="BDSP01000201">
    <property type="protein sequence ID" value="GAX23399.1"/>
    <property type="molecule type" value="Genomic_DNA"/>
</dbReference>
<dbReference type="SUPFAM" id="SSF53335">
    <property type="entry name" value="S-adenosyl-L-methionine-dependent methyltransferases"/>
    <property type="match status" value="1"/>
</dbReference>
<dbReference type="Proteomes" id="UP000198406">
    <property type="component" value="Unassembled WGS sequence"/>
</dbReference>
<accession>A0A1Z5KAW3</accession>
<dbReference type="Pfam" id="PF10294">
    <property type="entry name" value="Methyltransf_16"/>
    <property type="match status" value="2"/>
</dbReference>
<sequence>MLTDNENSEIDAFDVYMRKGEFLRRLRELELQDEAERAAQEDSSSPENSDAVVKTSAGQQIFIYETFLADQRYYDDSKHVNYKYIDYGTLGTSSPLVMEQDHRLGKGGLCWDAAFILGEYVESVWKDHPLLPNKSFIELGSGTGLAGLMVAKALNVHVTMTDLPELMPLLQRNIARNLPQMELDTKNLDEVYWEYMGGEASSSSGCHDSRGSATASVLCWGNKEQEKSHGTFDVIIGADLVASLYDPYALADTVFHLCHNQSKVYISFKERQTEYHVMFETAMRQQFSKLEILLPNSRNANPEVKILVAESKNLS</sequence>
<evidence type="ECO:0000313" key="1">
    <source>
        <dbReference type="EMBL" id="GAX23399.1"/>
    </source>
</evidence>
<gene>
    <name evidence="1" type="ORF">FisN_15Lh119</name>
</gene>
<name>A0A1Z5KAW3_FISSO</name>
<keyword evidence="2" id="KW-1185">Reference proteome</keyword>
<evidence type="ECO:0000313" key="2">
    <source>
        <dbReference type="Proteomes" id="UP000198406"/>
    </source>
</evidence>
<dbReference type="CDD" id="cd02440">
    <property type="entry name" value="AdoMet_MTases"/>
    <property type="match status" value="1"/>
</dbReference>
<reference evidence="1 2" key="1">
    <citation type="journal article" date="2015" name="Plant Cell">
        <title>Oil accumulation by the oleaginous diatom Fistulifera solaris as revealed by the genome and transcriptome.</title>
        <authorList>
            <person name="Tanaka T."/>
            <person name="Maeda Y."/>
            <person name="Veluchamy A."/>
            <person name="Tanaka M."/>
            <person name="Abida H."/>
            <person name="Marechal E."/>
            <person name="Bowler C."/>
            <person name="Muto M."/>
            <person name="Sunaga Y."/>
            <person name="Tanaka M."/>
            <person name="Yoshino T."/>
            <person name="Taniguchi T."/>
            <person name="Fukuda Y."/>
            <person name="Nemoto M."/>
            <person name="Matsumoto M."/>
            <person name="Wong P.S."/>
            <person name="Aburatani S."/>
            <person name="Fujibuchi W."/>
        </authorList>
    </citation>
    <scope>NUCLEOTIDE SEQUENCE [LARGE SCALE GENOMIC DNA]</scope>
    <source>
        <strain evidence="1 2">JPCC DA0580</strain>
    </source>
</reference>
<dbReference type="InParanoid" id="A0A1Z5KAW3"/>
<dbReference type="Gene3D" id="3.40.50.150">
    <property type="entry name" value="Vaccinia Virus protein VP39"/>
    <property type="match status" value="1"/>
</dbReference>